<evidence type="ECO:0000256" key="6">
    <source>
        <dbReference type="ARBA" id="ARBA00022679"/>
    </source>
</evidence>
<feature type="compositionally biased region" description="Low complexity" evidence="16">
    <location>
        <begin position="537"/>
        <end position="576"/>
    </location>
</feature>
<dbReference type="FunFam" id="3.30.40.10:FF:000088">
    <property type="entry name" value="E3 ubiquitin-protein ligase synoviolin"/>
    <property type="match status" value="1"/>
</dbReference>
<name>A0ABD1IS47_9TELE</name>
<evidence type="ECO:0000256" key="3">
    <source>
        <dbReference type="ARBA" id="ARBA00004906"/>
    </source>
</evidence>
<dbReference type="GO" id="GO:0050821">
    <property type="term" value="P:protein stabilization"/>
    <property type="evidence" value="ECO:0007669"/>
    <property type="project" value="UniProtKB-ARBA"/>
</dbReference>
<evidence type="ECO:0000256" key="9">
    <source>
        <dbReference type="ARBA" id="ARBA00022771"/>
    </source>
</evidence>
<evidence type="ECO:0000256" key="12">
    <source>
        <dbReference type="ARBA" id="ARBA00022833"/>
    </source>
</evidence>
<reference evidence="19 20" key="1">
    <citation type="submission" date="2024-09" db="EMBL/GenBank/DDBJ databases">
        <title>A chromosome-level genome assembly of Gray's grenadier anchovy, Coilia grayii.</title>
        <authorList>
            <person name="Fu Z."/>
        </authorList>
    </citation>
    <scope>NUCLEOTIDE SEQUENCE [LARGE SCALE GENOMIC DNA]</scope>
    <source>
        <strain evidence="19">G4</strain>
        <tissue evidence="19">Muscle</tissue>
    </source>
</reference>
<feature type="compositionally biased region" description="Low complexity" evidence="16">
    <location>
        <begin position="397"/>
        <end position="439"/>
    </location>
</feature>
<keyword evidence="9 15" id="KW-0863">Zinc-finger</keyword>
<comment type="subcellular location">
    <subcellularLocation>
        <location evidence="2">Endoplasmic reticulum membrane</location>
        <topology evidence="2">Multi-pass membrane protein</topology>
    </subcellularLocation>
</comment>
<dbReference type="Pfam" id="PF25563">
    <property type="entry name" value="TPR_SYVN1_N"/>
    <property type="match status" value="1"/>
</dbReference>
<protein>
    <recommendedName>
        <fullName evidence="5">RING-type E3 ubiquitin transferase</fullName>
        <ecNumber evidence="5">2.3.2.27</ecNumber>
    </recommendedName>
</protein>
<keyword evidence="11" id="KW-0256">Endoplasmic reticulum</keyword>
<feature type="transmembrane region" description="Helical" evidence="17">
    <location>
        <begin position="168"/>
        <end position="190"/>
    </location>
</feature>
<dbReference type="GO" id="GO:1902236">
    <property type="term" value="P:negative regulation of endoplasmic reticulum stress-induced intrinsic apoptotic signaling pathway"/>
    <property type="evidence" value="ECO:0007669"/>
    <property type="project" value="UniProtKB-ARBA"/>
</dbReference>
<dbReference type="GO" id="GO:0061630">
    <property type="term" value="F:ubiquitin protein ligase activity"/>
    <property type="evidence" value="ECO:0007669"/>
    <property type="project" value="UniProtKB-EC"/>
</dbReference>
<evidence type="ECO:0000256" key="1">
    <source>
        <dbReference type="ARBA" id="ARBA00000900"/>
    </source>
</evidence>
<dbReference type="Pfam" id="PF13639">
    <property type="entry name" value="zf-RING_2"/>
    <property type="match status" value="1"/>
</dbReference>
<dbReference type="InterPro" id="IPR013083">
    <property type="entry name" value="Znf_RING/FYVE/PHD"/>
</dbReference>
<comment type="pathway">
    <text evidence="3">Protein modification; protein ubiquitination.</text>
</comment>
<dbReference type="PROSITE" id="PS50089">
    <property type="entry name" value="ZF_RING_2"/>
    <property type="match status" value="1"/>
</dbReference>
<dbReference type="CDD" id="cd16479">
    <property type="entry name" value="RING-H2_synoviolin"/>
    <property type="match status" value="1"/>
</dbReference>
<feature type="transmembrane region" description="Helical" evidence="17">
    <location>
        <begin position="135"/>
        <end position="156"/>
    </location>
</feature>
<evidence type="ECO:0000256" key="15">
    <source>
        <dbReference type="PROSITE-ProRule" id="PRU00175"/>
    </source>
</evidence>
<keyword evidence="14 17" id="KW-0472">Membrane</keyword>
<dbReference type="PANTHER" id="PTHR22763:SF184">
    <property type="entry name" value="E3 UBIQUITIN-PROTEIN LIGASE SYNOVIOLIN"/>
    <property type="match status" value="1"/>
</dbReference>
<feature type="region of interest" description="Disordered" evidence="16">
    <location>
        <begin position="337"/>
        <end position="365"/>
    </location>
</feature>
<evidence type="ECO:0000259" key="18">
    <source>
        <dbReference type="PROSITE" id="PS50089"/>
    </source>
</evidence>
<evidence type="ECO:0000256" key="10">
    <source>
        <dbReference type="ARBA" id="ARBA00022786"/>
    </source>
</evidence>
<keyword evidence="8" id="KW-0479">Metal-binding</keyword>
<dbReference type="Gene3D" id="3.30.40.10">
    <property type="entry name" value="Zinc/RING finger domain, C3HC4 (zinc finger)"/>
    <property type="match status" value="1"/>
</dbReference>
<evidence type="ECO:0000256" key="16">
    <source>
        <dbReference type="SAM" id="MobiDB-lite"/>
    </source>
</evidence>
<feature type="compositionally biased region" description="Pro residues" evidence="16">
    <location>
        <begin position="342"/>
        <end position="356"/>
    </location>
</feature>
<keyword evidence="7 17" id="KW-0812">Transmembrane</keyword>
<evidence type="ECO:0000256" key="8">
    <source>
        <dbReference type="ARBA" id="ARBA00022723"/>
    </source>
</evidence>
<gene>
    <name evidence="19" type="ORF">ACEWY4_026943</name>
</gene>
<evidence type="ECO:0000256" key="7">
    <source>
        <dbReference type="ARBA" id="ARBA00022692"/>
    </source>
</evidence>
<keyword evidence="6" id="KW-0808">Transferase</keyword>
<accession>A0ABD1IS47</accession>
<evidence type="ECO:0000256" key="11">
    <source>
        <dbReference type="ARBA" id="ARBA00022824"/>
    </source>
</evidence>
<evidence type="ECO:0000256" key="2">
    <source>
        <dbReference type="ARBA" id="ARBA00004477"/>
    </source>
</evidence>
<dbReference type="InterPro" id="IPR057992">
    <property type="entry name" value="TPR_SYVN1_N"/>
</dbReference>
<keyword evidence="10" id="KW-0833">Ubl conjugation pathway</keyword>
<evidence type="ECO:0000256" key="14">
    <source>
        <dbReference type="ARBA" id="ARBA00023136"/>
    </source>
</evidence>
<keyword evidence="20" id="KW-1185">Reference proteome</keyword>
<dbReference type="InterPro" id="IPR050731">
    <property type="entry name" value="HRD1_E3_ubiq-ligases"/>
</dbReference>
<evidence type="ECO:0000313" key="20">
    <source>
        <dbReference type="Proteomes" id="UP001591681"/>
    </source>
</evidence>
<dbReference type="GO" id="GO:0005789">
    <property type="term" value="C:endoplasmic reticulum membrane"/>
    <property type="evidence" value="ECO:0007669"/>
    <property type="project" value="UniProtKB-SubCell"/>
</dbReference>
<dbReference type="SMART" id="SM00184">
    <property type="entry name" value="RING"/>
    <property type="match status" value="1"/>
</dbReference>
<evidence type="ECO:0000313" key="19">
    <source>
        <dbReference type="EMBL" id="KAL2077439.1"/>
    </source>
</evidence>
<dbReference type="Proteomes" id="UP001591681">
    <property type="component" value="Unassembled WGS sequence"/>
</dbReference>
<feature type="transmembrane region" description="Helical" evidence="17">
    <location>
        <begin position="103"/>
        <end position="120"/>
    </location>
</feature>
<comment type="similarity">
    <text evidence="4">Belongs to the HRD1 family.</text>
</comment>
<feature type="region of interest" description="Disordered" evidence="16">
    <location>
        <begin position="385"/>
        <end position="439"/>
    </location>
</feature>
<dbReference type="InterPro" id="IPR001841">
    <property type="entry name" value="Znf_RING"/>
</dbReference>
<feature type="domain" description="RING-type" evidence="18">
    <location>
        <begin position="291"/>
        <end position="330"/>
    </location>
</feature>
<dbReference type="EC" id="2.3.2.27" evidence="5"/>
<keyword evidence="12" id="KW-0862">Zinc</keyword>
<dbReference type="SUPFAM" id="SSF57850">
    <property type="entry name" value="RING/U-box"/>
    <property type="match status" value="1"/>
</dbReference>
<comment type="catalytic activity">
    <reaction evidence="1">
        <text>S-ubiquitinyl-[E2 ubiquitin-conjugating enzyme]-L-cysteine + [acceptor protein]-L-lysine = [E2 ubiquitin-conjugating enzyme]-L-cysteine + N(6)-ubiquitinyl-[acceptor protein]-L-lysine.</text>
        <dbReference type="EC" id="2.3.2.27"/>
    </reaction>
</comment>
<organism evidence="19 20">
    <name type="scientific">Coilia grayii</name>
    <name type="common">Gray's grenadier anchovy</name>
    <dbReference type="NCBI Taxonomy" id="363190"/>
    <lineage>
        <taxon>Eukaryota</taxon>
        <taxon>Metazoa</taxon>
        <taxon>Chordata</taxon>
        <taxon>Craniata</taxon>
        <taxon>Vertebrata</taxon>
        <taxon>Euteleostomi</taxon>
        <taxon>Actinopterygii</taxon>
        <taxon>Neopterygii</taxon>
        <taxon>Teleostei</taxon>
        <taxon>Clupei</taxon>
        <taxon>Clupeiformes</taxon>
        <taxon>Clupeoidei</taxon>
        <taxon>Engraulidae</taxon>
        <taxon>Coilinae</taxon>
        <taxon>Coilia</taxon>
    </lineage>
</organism>
<feature type="transmembrane region" description="Helical" evidence="17">
    <location>
        <begin position="44"/>
        <end position="61"/>
    </location>
</feature>
<dbReference type="GO" id="GO:0008270">
    <property type="term" value="F:zinc ion binding"/>
    <property type="evidence" value="ECO:0007669"/>
    <property type="project" value="UniProtKB-KW"/>
</dbReference>
<evidence type="ECO:0000256" key="5">
    <source>
        <dbReference type="ARBA" id="ARBA00012483"/>
    </source>
</evidence>
<dbReference type="InterPro" id="IPR058051">
    <property type="entry name" value="Znf_RING_synoviolin"/>
</dbReference>
<evidence type="ECO:0000256" key="13">
    <source>
        <dbReference type="ARBA" id="ARBA00022989"/>
    </source>
</evidence>
<dbReference type="GO" id="GO:0044322">
    <property type="term" value="C:endoplasmic reticulum quality control compartment"/>
    <property type="evidence" value="ECO:0007669"/>
    <property type="project" value="UniProtKB-ARBA"/>
</dbReference>
<comment type="caution">
    <text evidence="19">The sequence shown here is derived from an EMBL/GenBank/DDBJ whole genome shotgun (WGS) entry which is preliminary data.</text>
</comment>
<sequence>MVRSALVTATSLVLTAAVVAHAYVLKHQFYPTVVYLTKSSPSMAVLYIQAFVLVFLLGKFMRKVFFGQLRAAEMEHLIERSWYAVTETCLAFTVFRDDFSPRFVALFTLLLFLKCFHWLAEDRVDFMERSPNISWLFHFRVLSLMVLLGVLDFLFVNHACHSIITRGASVQLVFGFEYAILMTMVLTTFIKYTLHTLDLQSENPWDNKAVYMLYTDLFTGFIKVLLYMAFMTIMIKVHTFPLFAIRPMYLAMRQFKKAVTDAIMSRRAIRNMNTLYPDATPEDLQISDNVCIICREEMVTGAKKLPCNHIFHSSCLRSWFQRQQTCPTCRMDVLRASQPNQTPAPPPAQAPPPAPPANAQVPVPGNMAPGMMPHFPPGLFPFWGPFPGAAPPPPGAPGAQAGADAPQASTSSSTSQAQTQGSGTSAQPNTDAAAANAAVPGGAMPGFPFNFPPPPFPSAPWLPMPPPPPFMSSMPPPPASLSSMSDAELRELEQEGRRGLEARLQCLHNIHTLLDAAMLNIHHYLTTVATLSPPRPEAGTGAAEASGPSGPSASSADTNGTTETSTTQETSAQSSEPVLGATGFSLPDSTTAEERKMEGEAEDEDGEPNAAELRRRRLRKLENTPPLDH</sequence>
<evidence type="ECO:0000256" key="4">
    <source>
        <dbReference type="ARBA" id="ARBA00010089"/>
    </source>
</evidence>
<dbReference type="EMBL" id="JBHFQA010000024">
    <property type="protein sequence ID" value="KAL2077439.1"/>
    <property type="molecule type" value="Genomic_DNA"/>
</dbReference>
<evidence type="ECO:0000256" key="17">
    <source>
        <dbReference type="SAM" id="Phobius"/>
    </source>
</evidence>
<keyword evidence="13 17" id="KW-1133">Transmembrane helix</keyword>
<dbReference type="PANTHER" id="PTHR22763">
    <property type="entry name" value="RING ZINC FINGER PROTEIN"/>
    <property type="match status" value="1"/>
</dbReference>
<proteinExistence type="inferred from homology"/>
<dbReference type="AlphaFoldDB" id="A0ABD1IS47"/>
<feature type="region of interest" description="Disordered" evidence="16">
    <location>
        <begin position="532"/>
        <end position="629"/>
    </location>
</feature>